<dbReference type="eggNOG" id="ENOG502QRE8">
    <property type="taxonomic scope" value="Eukaryota"/>
</dbReference>
<dbReference type="InterPro" id="IPR005379">
    <property type="entry name" value="FDM1-5/IDN2_XH"/>
</dbReference>
<dbReference type="Proteomes" id="UP000032180">
    <property type="component" value="Chromosome 1"/>
</dbReference>
<reference evidence="3" key="2">
    <citation type="submission" date="2013-12" db="EMBL/GenBank/DDBJ databases">
        <authorList>
            <person name="Yu Y."/>
            <person name="Lee S."/>
            <person name="de Baynast K."/>
            <person name="Wissotski M."/>
            <person name="Liu L."/>
            <person name="Talag J."/>
            <person name="Goicoechea J."/>
            <person name="Angelova A."/>
            <person name="Jetty R."/>
            <person name="Kudrna D."/>
            <person name="Golser W."/>
            <person name="Rivera L."/>
            <person name="Zhang J."/>
            <person name="Wing R."/>
        </authorList>
    </citation>
    <scope>NUCLEOTIDE SEQUENCE</scope>
</reference>
<reference evidence="2 3" key="1">
    <citation type="submission" date="2012-08" db="EMBL/GenBank/DDBJ databases">
        <title>Oryza genome evolution.</title>
        <authorList>
            <person name="Wing R.A."/>
        </authorList>
    </citation>
    <scope>NUCLEOTIDE SEQUENCE</scope>
</reference>
<evidence type="ECO:0000259" key="1">
    <source>
        <dbReference type="Pfam" id="PF03469"/>
    </source>
</evidence>
<name>A0A0D9UYU8_9ORYZ</name>
<dbReference type="InterPro" id="IPR045177">
    <property type="entry name" value="FDM1-5/IDN2"/>
</dbReference>
<feature type="domain" description="Factor of DNA methylation 1-5/IDN2" evidence="1">
    <location>
        <begin position="1"/>
        <end position="108"/>
    </location>
</feature>
<dbReference type="Pfam" id="PF03469">
    <property type="entry name" value="XH"/>
    <property type="match status" value="1"/>
</dbReference>
<dbReference type="HOGENOM" id="CLU_021775_5_1_1"/>
<protein>
    <recommendedName>
        <fullName evidence="1">Factor of DNA methylation 1-5/IDN2 domain-containing protein</fullName>
    </recommendedName>
</protein>
<evidence type="ECO:0000313" key="2">
    <source>
        <dbReference type="EnsemblPlants" id="LPERR01G08330.1"/>
    </source>
</evidence>
<proteinExistence type="predicted"/>
<organism evidence="2 3">
    <name type="scientific">Leersia perrieri</name>
    <dbReference type="NCBI Taxonomy" id="77586"/>
    <lineage>
        <taxon>Eukaryota</taxon>
        <taxon>Viridiplantae</taxon>
        <taxon>Streptophyta</taxon>
        <taxon>Embryophyta</taxon>
        <taxon>Tracheophyta</taxon>
        <taxon>Spermatophyta</taxon>
        <taxon>Magnoliopsida</taxon>
        <taxon>Liliopsida</taxon>
        <taxon>Poales</taxon>
        <taxon>Poaceae</taxon>
        <taxon>BOP clade</taxon>
        <taxon>Oryzoideae</taxon>
        <taxon>Oryzeae</taxon>
        <taxon>Oryzinae</taxon>
        <taxon>Leersia</taxon>
    </lineage>
</organism>
<keyword evidence="3" id="KW-1185">Reference proteome</keyword>
<dbReference type="STRING" id="77586.A0A0D9UYU8"/>
<dbReference type="EnsemblPlants" id="LPERR01G08330.1">
    <property type="protein sequence ID" value="LPERR01G08330.1"/>
    <property type="gene ID" value="LPERR01G08330"/>
</dbReference>
<dbReference type="AlphaFoldDB" id="A0A0D9UYU8"/>
<evidence type="ECO:0000313" key="3">
    <source>
        <dbReference type="Proteomes" id="UP000032180"/>
    </source>
</evidence>
<dbReference type="PANTHER" id="PTHR21596">
    <property type="entry name" value="RIBONUCLEASE P SUBUNIT P38"/>
    <property type="match status" value="1"/>
</dbReference>
<dbReference type="Gramene" id="LPERR01G08330.1">
    <property type="protein sequence ID" value="LPERR01G08330.1"/>
    <property type="gene ID" value="LPERR01G08330"/>
</dbReference>
<dbReference type="PANTHER" id="PTHR21596:SF73">
    <property type="entry name" value="FACTOR OF DNA METHYLATION 1-5_IDN2 DOMAIN-CONTAINING PROTEIN"/>
    <property type="match status" value="1"/>
</dbReference>
<dbReference type="GO" id="GO:0080188">
    <property type="term" value="P:gene silencing by siRNA-directed DNA methylation"/>
    <property type="evidence" value="ECO:0007669"/>
    <property type="project" value="InterPro"/>
</dbReference>
<sequence length="131" mass="15037">MGELNPKAFAEACKQTLPEDDLDVALLCLKWQAEINTPAWHPFKVVIVDGQERLNELKEHGDAVYSLVVTALREMNEYNPSGRFLMPELWNYRENRKATLEEAIQFILVGDMDTGASHMIRKSRPEPAWHT</sequence>
<reference evidence="2" key="3">
    <citation type="submission" date="2015-04" db="UniProtKB">
        <authorList>
            <consortium name="EnsemblPlants"/>
        </authorList>
    </citation>
    <scope>IDENTIFICATION</scope>
</reference>
<accession>A0A0D9UYU8</accession>